<evidence type="ECO:0000313" key="2">
    <source>
        <dbReference type="Proteomes" id="UP000238348"/>
    </source>
</evidence>
<dbReference type="AlphaFoldDB" id="A0A2L0EQG2"/>
<gene>
    <name evidence="1" type="ORF">SOCE26_029630</name>
</gene>
<dbReference type="EMBL" id="CP012673">
    <property type="protein sequence ID" value="AUX41543.1"/>
    <property type="molecule type" value="Genomic_DNA"/>
</dbReference>
<dbReference type="Proteomes" id="UP000238348">
    <property type="component" value="Chromosome"/>
</dbReference>
<name>A0A2L0EQG2_SORCE</name>
<accession>A0A2L0EQG2</accession>
<dbReference type="OrthoDB" id="272075at2"/>
<reference evidence="1 2" key="1">
    <citation type="submission" date="2015-09" db="EMBL/GenBank/DDBJ databases">
        <title>Sorangium comparison.</title>
        <authorList>
            <person name="Zaburannyi N."/>
            <person name="Bunk B."/>
            <person name="Overmann J."/>
            <person name="Mueller R."/>
        </authorList>
    </citation>
    <scope>NUCLEOTIDE SEQUENCE [LARGE SCALE GENOMIC DNA]</scope>
    <source>
        <strain evidence="1 2">So ce26</strain>
    </source>
</reference>
<dbReference type="RefSeq" id="WP_104979925.1">
    <property type="nucleotide sequence ID" value="NZ_CP012673.1"/>
</dbReference>
<evidence type="ECO:0000313" key="1">
    <source>
        <dbReference type="EMBL" id="AUX41543.1"/>
    </source>
</evidence>
<organism evidence="1 2">
    <name type="scientific">Sorangium cellulosum</name>
    <name type="common">Polyangium cellulosum</name>
    <dbReference type="NCBI Taxonomy" id="56"/>
    <lineage>
        <taxon>Bacteria</taxon>
        <taxon>Pseudomonadati</taxon>
        <taxon>Myxococcota</taxon>
        <taxon>Polyangia</taxon>
        <taxon>Polyangiales</taxon>
        <taxon>Polyangiaceae</taxon>
        <taxon>Sorangium</taxon>
    </lineage>
</organism>
<protein>
    <submittedName>
        <fullName evidence="1">Uncharacterized protein</fullName>
    </submittedName>
</protein>
<proteinExistence type="predicted"/>
<sequence length="200" mass="22120">MSKKGVRSAAEPEQAASETEAALLSLLGEEAARREDRVPLRWGKLLQVTSEEDHERVVLVGATGRMELTLEVTETGARVVIDAEDVALRARRKVAVECDTFEVSARRIEARAKETATIEAEDASIRATVGDLELRANDDVKVDGERVLLNSDGDLRVPLWMKKELGAELQSERREVKVPASNVSGDEDLLRDFERREKGA</sequence>